<evidence type="ECO:0000313" key="15">
    <source>
        <dbReference type="EMBL" id="KAK4817552.1"/>
    </source>
</evidence>
<feature type="region of interest" description="Disordered" evidence="13">
    <location>
        <begin position="4667"/>
        <end position="4741"/>
    </location>
</feature>
<feature type="coiled-coil region" evidence="12">
    <location>
        <begin position="1607"/>
        <end position="1634"/>
    </location>
</feature>
<dbReference type="FunFam" id="2.60.40.10:FF:000714">
    <property type="entry name" value="Titin novex-3"/>
    <property type="match status" value="1"/>
</dbReference>
<feature type="domain" description="Ig-like" evidence="14">
    <location>
        <begin position="1184"/>
        <end position="1274"/>
    </location>
</feature>
<keyword evidence="10" id="KW-0539">Nucleus</keyword>
<feature type="domain" description="Ig-like" evidence="14">
    <location>
        <begin position="654"/>
        <end position="743"/>
    </location>
</feature>
<feature type="region of interest" description="Disordered" evidence="13">
    <location>
        <begin position="4596"/>
        <end position="4649"/>
    </location>
</feature>
<dbReference type="FunFam" id="2.60.40.10:FF:001382">
    <property type="entry name" value="titin isoform X1"/>
    <property type="match status" value="1"/>
</dbReference>
<feature type="domain" description="Ig-like" evidence="14">
    <location>
        <begin position="2597"/>
        <end position="2680"/>
    </location>
</feature>
<dbReference type="GO" id="GO:0045989">
    <property type="term" value="P:positive regulation of striated muscle contraction"/>
    <property type="evidence" value="ECO:0007669"/>
    <property type="project" value="UniProtKB-ARBA"/>
</dbReference>
<evidence type="ECO:0000256" key="2">
    <source>
        <dbReference type="ARBA" id="ARBA00004657"/>
    </source>
</evidence>
<feature type="domain" description="Ig-like" evidence="14">
    <location>
        <begin position="1331"/>
        <end position="1421"/>
    </location>
</feature>
<gene>
    <name evidence="15" type="ORF">QYF61_019509</name>
</gene>
<feature type="domain" description="Ig-like" evidence="14">
    <location>
        <begin position="1798"/>
        <end position="1888"/>
    </location>
</feature>
<dbReference type="FunFam" id="2.60.40.10:FF:001200">
    <property type="entry name" value="Titin a"/>
    <property type="match status" value="1"/>
</dbReference>
<keyword evidence="11" id="KW-0393">Immunoglobulin domain</keyword>
<evidence type="ECO:0000256" key="3">
    <source>
        <dbReference type="ARBA" id="ARBA00006692"/>
    </source>
</evidence>
<feature type="region of interest" description="Disordered" evidence="13">
    <location>
        <begin position="3848"/>
        <end position="3907"/>
    </location>
</feature>
<feature type="domain" description="Ig-like" evidence="14">
    <location>
        <begin position="5170"/>
        <end position="5259"/>
    </location>
</feature>
<feature type="domain" description="Ig-like" evidence="14">
    <location>
        <begin position="2883"/>
        <end position="2966"/>
    </location>
</feature>
<dbReference type="FunFam" id="2.60.40.10:FF:000050">
    <property type="entry name" value="Titin isoform B"/>
    <property type="match status" value="4"/>
</dbReference>
<keyword evidence="8 12" id="KW-0175">Coiled coil</keyword>
<feature type="domain" description="Ig-like" evidence="14">
    <location>
        <begin position="1705"/>
        <end position="1794"/>
    </location>
</feature>
<dbReference type="FunFam" id="2.60.40.10:FF:000032">
    <property type="entry name" value="palladin isoform X1"/>
    <property type="match status" value="1"/>
</dbReference>
<evidence type="ECO:0000256" key="7">
    <source>
        <dbReference type="ARBA" id="ARBA00022840"/>
    </source>
</evidence>
<keyword evidence="5" id="KW-0677">Repeat</keyword>
<evidence type="ECO:0000259" key="14">
    <source>
        <dbReference type="PROSITE" id="PS50835"/>
    </source>
</evidence>
<dbReference type="FunFam" id="2.60.40.10:FF:001089">
    <property type="entry name" value="Titin novex-3"/>
    <property type="match status" value="1"/>
</dbReference>
<comment type="subcellular location">
    <subcellularLocation>
        <location evidence="2">Cytoplasm</location>
        <location evidence="2">Myofibril</location>
    </subcellularLocation>
    <subcellularLocation>
        <location evidence="1">Nucleus</location>
    </subcellularLocation>
</comment>
<feature type="compositionally biased region" description="Polar residues" evidence="13">
    <location>
        <begin position="4890"/>
        <end position="4899"/>
    </location>
</feature>
<dbReference type="CDD" id="cd20974">
    <property type="entry name" value="IgI_1_Titin_Z1z2-like"/>
    <property type="match status" value="1"/>
</dbReference>
<dbReference type="FunFam" id="2.60.40.10:FF:000425">
    <property type="entry name" value="Myosin light chain kinase"/>
    <property type="match status" value="4"/>
</dbReference>
<feature type="domain" description="Ig-like" evidence="14">
    <location>
        <begin position="4973"/>
        <end position="5064"/>
    </location>
</feature>
<name>A0AAN7NK06_MYCAM</name>
<sequence>MTTKAPTFTQPLQSVVALEGSAATFEAHISGFPVPEVSWYRDGQVLSAATLPGVQISFSDGRAKLVIPAVTEANSGRYTVQATNGSGQATSTAELLVTAGTAPPNFSQRLQSMTARQGSQVRLDVRVTGIPTPVVKFYRDGVEIQSSPDFQILQEGDLYSLIIAEAYPEDSGTYSVNATNNVGRATSTAELLIQGNRVEVSSHENKRAFIVVMKIEAHFDARSLTSVEMVIEGATAQQLPHKAPPRMPPRPTSKSPTPPIIAAKAQMARQQSPSPVRQSPSPVRHVRAPTPSPVRSVSPAGRISTSPIRPVKSPSPIRKTHVVTAAGAEVLPPWKQEGYAATTEAQMKETRVSTSATQIRTEERWEGRYGVQEQVTISGATAGEVAAGAREVRKEPEKTPVPTVIIATDKAKEQERISRAREEISTRHEQVHIAHEKTEAGKRAEAVATVVAAVDQARVRSPWEPEQADEAYVKQKTLEYGYKEHAVTDRVAEAPAERHVVTTEVKTVYVPPEKHISAAEKKEVHISTEIKRAAETKTEKTIHVEHPRPRTASPHFTVSKIAVPKPDHTYEVSIAGSAMATLEKELSATSAVQKITKPVKPPQLKPHEVRIKAEPVAPPQFPFGEATETYKSRYDVETKKETGVSIKGEAVREEHLVLRKEGEAKGLKNKTVTEGESVTLECHISGHPQPTVTWYREDYKIESSMDFQITFKAGLARLVIREAFAEDSGRFTCTATNKAGSVSTSCHLYVKVSEEIETRETISEKAVTEEKRYKVSYKRETGECKLEISMTFADDAGEYTIVVRNKHGEASATVSLLEEADYEAYIKSQQEMMYQTQVTAYVQEPKVAEVAPAISYGDFEKEYEKEQALIRKKMAKDTVMVRTFVEDEEFHISSFEERLIKEIELRIIKTTLDELLEEDGEEMMVDISESEAIEAGFDLRLKNYRTFEGTGVTFHCKTTGYPLPKIAWYKDGKRIRHGERYHMEVLQDGSASLRLPVVLPEDEGIYTVFASNMKGNAICSAKLYVEPVAPTATPGYMPGPEVMRRYRSISPRSPSRSPARSSPSRSPARRLEETDEGQLERLYKPVFVLKPTSFKCSQGQTARFDLKVVGRPMPETYWFHNGQQVVNDYTHKIVIKEDGTQSLIIVPAMPDDSGEWAVIAQNRAGKASVSMTLTVEAKEDLVRPHFVERLKNVSVKEGSRLEMAVKATGNPNPDIVWLKNSDIIVPHKYPKIKIEGTKGAAALKIESTARQDAAWYTATAINKAGRDTTRCKVNVEVEHAEPEPERRLIIPKGTYKAKEIAAPELEPLHLRYGQEQWEEGDLYDKEKQQKPFFKKKLTSLRLKQFGPAHFECRLTPIGDPTMVVEWLHDGKPLEAANRLRMINEFGYCSLDYGVAYSRDSGVITCRAINKYGTDHTSATLIVKDEKSLVEESQLPEGRRGLQRIEELERMAHEGALPAVAVDQKEKQKPEIVLVPEPARVLEGETARFRCRVTGYPLPKVNWYLNGQLIRKSKRFRLRYDGIYYLDIVDCKSYDTGEVKVTAENPEGFIEHKVRLEIQQREDFRSVLRRAPEPKHEPVVTEPGKLLFEVQKVDKPAEATTKEVVKLKRAERITHEKLSEESEELRSKFKRRTEEGYYEAITAVELKSRKKDESYEEMLKKTKEELLHWTKEIPEEEKKALPPEGKITIPTFKPEKVELSPSMEAPKIFERIQSQTVAQGTDAHFRVRVVGKPDPECQWFKNGVQIERSDRVYWYWPEDNVCELVIRDVTSDDSASIMVKAVNIAGETSSHAFLLVQAKQLISFTQKLQDIVAKERDSMATFECETSEPFVKVKWFKDGIEIHSGDKYRMHSDRKAHFLSVLAIETSDADDYSCALVEDESIKTTAKLTVEGAVVEFIKELEDVEVPESFSGELECEVSPEDVEGKWYHGDVELTSNHKYVIASRRGRQILTIKDVNKDDQGEYSFVVDGKRTHCKLKMKPRPMVILQGLTDQKVCEGDIVQLEVKVSLENVEGVWMKDGHEIQSSDRIHIVLDKQSHMLLIEDATKEDSGTYSFSVPDLGLSTTGRITVYKIRIVRGLHDITCTETQNVSFEVELSHSGIDVIWHFKGQEIKAGPKYKIEARGKIYKLTVVKMMKDDEGEYVFYAGEKKTSGKLIVAGGAISKPLTDLTVAESQPAVFECEVANPESDGQWLKNGRPLPMTDQYRAESDGVKRRLNIPVTKLDDMGEYSYEIASSKTSAKLKVEAVKIKKTLKNLTVTETQEAVFNVELTHPDVKGALWIKNGVELESNDKYEISVKGTVHTLKIKHCVVTDESVYSFKLGKIGANARLHVETVKIIKKPKDVTALENAVVSFELSVSHDTVPVRWFHKNVELKQSDKYKMISQRKVHKLMLHNISPADAGEYTALVGQIECKAKLFVETIHITKTMKNIEIPETKTASFQCEVSHFNVPAVWLKNGVEIEMSEKFKIVVQGKLHQLNIMNTSSEDSAEYTFVCGNDRVSATLTVKPILITSMLKDINAEEKDTITFEVTVNYEGISYKWLKNGVEIKSTDKCQIRTKKLTHSLSIRNVHFGDAAEYTFVAGKAASSATLYVEARHIEFRKHIKDIKVVEKKRAIFECEISEPDIQVQWMKDGQELQIGDRMKIQREKYVHRLIIPSTRMSDAGQYTVVAGGNTSSANLIVEGRDIRIRSVRKDIQVIQRQRAEIEFEVNEDDIEPQWYKDGIEINFQYEERYSYVVERRVHRMSIFETTYSDAGEYTFVAGRNRSSVVLYVNAPEPPQIIQELEPTTVESGKPARFCAMISGKPQPKISWYKDDQQLSPGFKCKFLHDAQEYTLLLIETFPEDAAVYTCEAKNDYGVATTSASLSVEIPEVVSPELEVPVYPPAVIIPLRDAVTSEGQSARFQCRVTGTDLKVSWYSKEREIKPSRFFRMTQFEDTYQLEIAEAYPEDEGIYTFVARFKKVEEVTSESHWHVSSSVSLKEESIGQRPTFIQPISSCRVCSGESVRFQARVSGMPTPKIQWFHNQQLMLPTKDLVFHFDESTGTAILIIVDAFLEHAGQYSCKARNSAGETTCTATLTVTAEVQALDRQSSGKDVKESVQSQAISELHVAPLTKKNIKTYQKEFKSVQQRSQELGVEVFESVSESLTTKATSVEEMEAMHTTILSQTSQSTRISMATAREVKDVPPKILLQLRDLTVKCGDTAQFICGLENEFFSEFLWAHEGERIQVSEKLKISQNGNVLLLTILNAQLTDQGLYSCTVYNDYGGTTTAAILTVKAKEAQAKAVTKITLETDTKSFKAAKDCQFKASEVKQEPSKKTSSLFISTSQRPYETEKQRNRVYYPDVVPCEDITETDTEAPEFLETLPSETTVKEGDDVLLFCIMKGVPTPCVVWLCNQLIVEESALCSLKHDGPLCSLRLSKVGQNHKGIYKCRIVNPAGQAECSTHLRVTEQHSKANLEGPGTAVVLACIQNRKPTFTQGLKCRSVLEGDPALFQCKLVACPAPHMAWFHNNRPVHQDCRKVIRTESEEHTHHASLEVRDVREHDAGSYRIFAINSEGSAESTASLLVARSGQHQGLGFAGKAEWMRERWECLLQQRQEDRLRVVLRCTGSPFDKGQEAEQLLGDLSPARGMVRTIRFQRLPLVGPHRPGLARGRENSGTVADVEELLDEEIRWKLQRLREAKKAALKKKQESLMSMPQGGPPGKPSLPEAAATMDGSEPLAVQVVKGYRRPKAVGERWQMPGGFLDPCPPLFVQEVKPQEVVEGHRCTFSCLFHGRPQPTVTWYNNNKPVGCIQGTAVHTTECQSTLTFPSLLPQHGGTVTCVIFNPLGTVSTSAALHVRRRMPAYEALKKEEEEEGKKEEEEKEEEKEEKVVEEEEEEAEEVEEEEEEVSLAFGAEQGLPSAVPDSDLLSLPVEIKITAPTPTPEQDTEMRETTRPSPDQAAPTIKHKFKFSFDVGNEPPQIVAEAPAHIHCHEGETVVLECAMSGQPPPAVAWSLNGQSLSASERLKFEEGQNGMYRLHIQGVSVADAGLYCCVANNVAGTAQTASELTVQPSAPRLYSKDGGTEELPAVDHVLHLQGLSTLGKDEEEQITCSKEEEAHLPWSLRLSPSSGEQLEEECEKTPHFRESEMEETMVLDIMEVYARQETGYTEESVRDTDGISEMRQHRGKAVSEEQSFGIDSTALHPSMSREEHELVAKDSGHFSEELEAEGDKVVQHTDTLSWDILKSPFMEVKGQTHPSEEPAPARECEDSQFFIPISPVVQEESDVCMEESDAPAWEAMSPDVPLVEGPSVPHLQDNIAGTPTKEQFGFYDFCAEEQQEEQAEEQERSVDIEQDIEVDDHLCKEEMIDAGDAAHWEMYNDGQMLQEMESDAGNSSLDLILTPPGIENSGQAFTKEVEVHLEELHFKEQLSPSETDETNITLDLRQFVEPFPAAETVDTEQAQTPTALESVEVGVTGLTSPVHQHDVLVEEMSLSEELRQSYRMQQEEEVGPWEAAEPREIGRADLQIPNGDLGSIMISAEEGSSAEEINESEVSVCEEDSLEGQIHSFLVESTPDFQRGVQETHVWESGEQLETTDYQSDSFISDLKKAACEKKPQAGHQAEEEEGSGTEKVFETGMSSSTCEIKSTDSSEEMLRDTQQEPNTTKGFSFGQLLLGLIMDDPVAQKEQRKESWDKKRTPTEEASENSPDGEGLWEDISAGPEPSAVQASELEPDLSPAKYLRSTGMQETPDLKETVQKEQRETITSLEVEEVTFSMVYDYYNNQQELARPFSPESEISIELESGSGEESPDSDHFYTPPSSVEIFETASSASYHTPLSTSERYSTPSEGSGYSTPPERYSTPSEGSGYSTPPERYSTPSEGSGYSTPPERYSTPSEGSAYSTPPEHYSTPSEGSKCNTPLEHYFTPFEGPCSASGDSTPPERYRTPTGEYKDALAMVPLCERRQQSPEQPQAEVFRTPCEALEPSGREMPPAFRKALSRRRLYEGSTLSFVAEVVGVPKPGVKWYHNKSLLELDERVRIEKDGDKCMLEITNVQKADGGQYLCHAVNIVGEAKSIAQVEVLSEDGQSLALPPPVTHQHVIHFDLEQNTSSRSPSPQEILLEVELDENEVKEFEKQVKIITSPEFSPDKKSMVVSLDVLPLVLLEQAAGLATEENEDVKIDFQVTEMPPRFAVPFTDVEVTEGLEAVFECVVTGTPVPVVQWFRGDTCVTPTTRKYVVSQKEGRHSLKVQNVGPSDGGWYHCRAINRLGEAMCKASLVVVAQQGVSAKASSETVMGSEPHRPQKCDLLLSKTVSPGDQSEIELEFEFEPHIDDSEKAIQLLAVTQKEQEVEGEKCVNISFDVFAEPSQEEQVEFRAEDSESCSFEFQVTDIPPKFLRLISDYSTFVGASACFQCLVTGSPHPSVRWYKDGVLLEGDRYCAQEEQRGSHSLTIENLMQSDSGQYKCIATNRAGTAETCAVLTLY</sequence>
<evidence type="ECO:0000256" key="4">
    <source>
        <dbReference type="ARBA" id="ARBA00022490"/>
    </source>
</evidence>
<feature type="domain" description="Ig-like" evidence="14">
    <location>
        <begin position="3186"/>
        <end position="3274"/>
    </location>
</feature>
<evidence type="ECO:0000256" key="9">
    <source>
        <dbReference type="ARBA" id="ARBA00023157"/>
    </source>
</evidence>
<comment type="similarity">
    <text evidence="3">Belongs to the protein kinase superfamily. CAMK Ser/Thr protein kinase family.</text>
</comment>
<dbReference type="FunFam" id="2.60.40.10:FF:001098">
    <property type="entry name" value="Titin novex-3"/>
    <property type="match status" value="1"/>
</dbReference>
<dbReference type="FunFam" id="2.60.40.10:FF:000147">
    <property type="entry name" value="Myosin light chain kinase"/>
    <property type="match status" value="1"/>
</dbReference>
<dbReference type="InterPro" id="IPR007110">
    <property type="entry name" value="Ig-like_dom"/>
</dbReference>
<feature type="compositionally biased region" description="Basic and acidic residues" evidence="13">
    <location>
        <begin position="4732"/>
        <end position="4741"/>
    </location>
</feature>
<feature type="compositionally biased region" description="Acidic residues" evidence="13">
    <location>
        <begin position="3862"/>
        <end position="3890"/>
    </location>
</feature>
<feature type="compositionally biased region" description="Polar residues" evidence="13">
    <location>
        <begin position="4874"/>
        <end position="4883"/>
    </location>
</feature>
<dbReference type="InterPro" id="IPR013783">
    <property type="entry name" value="Ig-like_fold"/>
</dbReference>
<keyword evidence="16" id="KW-1185">Reference proteome</keyword>
<feature type="domain" description="Ig-like" evidence="14">
    <location>
        <begin position="1085"/>
        <end position="1174"/>
    </location>
</feature>
<feature type="domain" description="Ig-like" evidence="14">
    <location>
        <begin position="1982"/>
        <end position="2068"/>
    </location>
</feature>
<dbReference type="FunFam" id="2.60.40.10:FF:000080">
    <property type="entry name" value="Myosin light chain kinase, smooth muscle"/>
    <property type="match status" value="1"/>
</dbReference>
<feature type="compositionally biased region" description="Low complexity" evidence="13">
    <location>
        <begin position="269"/>
        <end position="283"/>
    </location>
</feature>
<evidence type="ECO:0000256" key="10">
    <source>
        <dbReference type="ARBA" id="ARBA00023242"/>
    </source>
</evidence>
<dbReference type="Pfam" id="PF07679">
    <property type="entry name" value="I-set"/>
    <property type="match status" value="31"/>
</dbReference>
<dbReference type="InterPro" id="IPR015129">
    <property type="entry name" value="Titin_Z_rpt"/>
</dbReference>
<feature type="domain" description="Ig-like" evidence="14">
    <location>
        <begin position="3749"/>
        <end position="3838"/>
    </location>
</feature>
<dbReference type="InterPro" id="IPR003598">
    <property type="entry name" value="Ig_sub2"/>
</dbReference>
<evidence type="ECO:0000256" key="6">
    <source>
        <dbReference type="ARBA" id="ARBA00022741"/>
    </source>
</evidence>
<dbReference type="InterPro" id="IPR036179">
    <property type="entry name" value="Ig-like_dom_sf"/>
</dbReference>
<organism evidence="15 16">
    <name type="scientific">Mycteria americana</name>
    <name type="common">Wood stork</name>
    <dbReference type="NCBI Taxonomy" id="33587"/>
    <lineage>
        <taxon>Eukaryota</taxon>
        <taxon>Metazoa</taxon>
        <taxon>Chordata</taxon>
        <taxon>Craniata</taxon>
        <taxon>Vertebrata</taxon>
        <taxon>Euteleostomi</taxon>
        <taxon>Archelosauria</taxon>
        <taxon>Archosauria</taxon>
        <taxon>Dinosauria</taxon>
        <taxon>Saurischia</taxon>
        <taxon>Theropoda</taxon>
        <taxon>Coelurosauria</taxon>
        <taxon>Aves</taxon>
        <taxon>Neognathae</taxon>
        <taxon>Neoaves</taxon>
        <taxon>Aequornithes</taxon>
        <taxon>Ciconiiformes</taxon>
        <taxon>Ciconiidae</taxon>
        <taxon>Mycteria</taxon>
    </lineage>
</organism>
<dbReference type="FunFam" id="2.60.40.10:FF:001430">
    <property type="entry name" value="titin isoform X1"/>
    <property type="match status" value="1"/>
</dbReference>
<comment type="caution">
    <text evidence="15">The sequence shown here is derived from an EMBL/GenBank/DDBJ whole genome shotgun (WGS) entry which is preliminary data.</text>
</comment>
<accession>A0AAN7NK06</accession>
<dbReference type="SMART" id="SM00408">
    <property type="entry name" value="IGc2"/>
    <property type="match status" value="24"/>
</dbReference>
<dbReference type="Proteomes" id="UP001333110">
    <property type="component" value="Unassembled WGS sequence"/>
</dbReference>
<feature type="domain" description="Ig-like" evidence="14">
    <location>
        <begin position="6"/>
        <end position="98"/>
    </location>
</feature>
<feature type="domain" description="Ig-like" evidence="14">
    <location>
        <begin position="2419"/>
        <end position="2504"/>
    </location>
</feature>
<dbReference type="FunFam" id="2.60.40.10:FF:000107">
    <property type="entry name" value="Myosin, light chain kinase a"/>
    <property type="match status" value="3"/>
</dbReference>
<feature type="domain" description="Ig-like" evidence="14">
    <location>
        <begin position="3474"/>
        <end position="3566"/>
    </location>
</feature>
<feature type="domain" description="Ig-like" evidence="14">
    <location>
        <begin position="2988"/>
        <end position="3078"/>
    </location>
</feature>
<feature type="compositionally biased region" description="Polar residues" evidence="13">
    <location>
        <begin position="4809"/>
        <end position="4835"/>
    </location>
</feature>
<feature type="domain" description="Ig-like" evidence="14">
    <location>
        <begin position="3961"/>
        <end position="4051"/>
    </location>
</feature>
<evidence type="ECO:0000256" key="8">
    <source>
        <dbReference type="ARBA" id="ARBA00023054"/>
    </source>
</evidence>
<dbReference type="FunFam" id="2.60.40.10:FF:000476">
    <property type="entry name" value="titin isoform X1"/>
    <property type="match status" value="1"/>
</dbReference>
<dbReference type="EMBL" id="JAUNZN010000008">
    <property type="protein sequence ID" value="KAK4817552.1"/>
    <property type="molecule type" value="Genomic_DNA"/>
</dbReference>
<feature type="domain" description="Ig-like" evidence="14">
    <location>
        <begin position="948"/>
        <end position="1024"/>
    </location>
</feature>
<dbReference type="Gene3D" id="2.60.40.10">
    <property type="entry name" value="Immunoglobulins"/>
    <property type="match status" value="32"/>
</dbReference>
<feature type="domain" description="Ig-like" evidence="14">
    <location>
        <begin position="3358"/>
        <end position="3449"/>
    </location>
</feature>
<feature type="compositionally biased region" description="Polar residues" evidence="13">
    <location>
        <begin position="4858"/>
        <end position="4867"/>
    </location>
</feature>
<feature type="compositionally biased region" description="Basic and acidic residues" evidence="13">
    <location>
        <begin position="4667"/>
        <end position="4682"/>
    </location>
</feature>
<dbReference type="Pfam" id="PF09042">
    <property type="entry name" value="Titin_Z"/>
    <property type="match status" value="1"/>
</dbReference>
<dbReference type="FunFam" id="2.60.40.10:FF:000981">
    <property type="entry name" value="Titin a"/>
    <property type="match status" value="1"/>
</dbReference>
<keyword evidence="4" id="KW-0963">Cytoplasm</keyword>
<dbReference type="GO" id="GO:0055013">
    <property type="term" value="P:cardiac muscle cell development"/>
    <property type="evidence" value="ECO:0007669"/>
    <property type="project" value="UniProtKB-ARBA"/>
</dbReference>
<reference evidence="15 16" key="1">
    <citation type="journal article" date="2023" name="J. Hered.">
        <title>Chromosome-level genome of the wood stork (Mycteria americana) provides insight into avian chromosome evolution.</title>
        <authorList>
            <person name="Flamio R. Jr."/>
            <person name="Ramstad K.M."/>
        </authorList>
    </citation>
    <scope>NUCLEOTIDE SEQUENCE [LARGE SCALE GENOMIC DNA]</scope>
    <source>
        <strain evidence="15">JAX WOST 10</strain>
    </source>
</reference>
<dbReference type="InterPro" id="IPR013098">
    <property type="entry name" value="Ig_I-set"/>
</dbReference>
<proteinExistence type="inferred from homology"/>
<dbReference type="SUPFAM" id="SSF48726">
    <property type="entry name" value="Immunoglobulin"/>
    <property type="match status" value="32"/>
</dbReference>
<feature type="compositionally biased region" description="Pro residues" evidence="13">
    <location>
        <begin position="245"/>
        <end position="259"/>
    </location>
</feature>
<evidence type="ECO:0000256" key="12">
    <source>
        <dbReference type="SAM" id="Coils"/>
    </source>
</evidence>
<evidence type="ECO:0000313" key="16">
    <source>
        <dbReference type="Proteomes" id="UP001333110"/>
    </source>
</evidence>
<dbReference type="FunFam" id="2.60.40.10:FF:000697">
    <property type="entry name" value="titin isoform X1"/>
    <property type="match status" value="1"/>
</dbReference>
<evidence type="ECO:0000256" key="5">
    <source>
        <dbReference type="ARBA" id="ARBA00022737"/>
    </source>
</evidence>
<keyword evidence="9" id="KW-1015">Disulfide bond</keyword>
<feature type="domain" description="Ig-like" evidence="14">
    <location>
        <begin position="2778"/>
        <end position="2866"/>
    </location>
</feature>
<feature type="region of interest" description="Disordered" evidence="13">
    <location>
        <begin position="3919"/>
        <end position="3943"/>
    </location>
</feature>
<feature type="compositionally biased region" description="Low complexity" evidence="13">
    <location>
        <begin position="1049"/>
        <end position="1066"/>
    </location>
</feature>
<dbReference type="FunFam" id="2.60.40.10:FF:000792">
    <property type="entry name" value="titin isoform X1"/>
    <property type="match status" value="1"/>
</dbReference>
<feature type="region of interest" description="Disordered" evidence="13">
    <location>
        <begin position="4771"/>
        <end position="4899"/>
    </location>
</feature>
<dbReference type="FunFam" id="2.60.40.10:FF:000779">
    <property type="entry name" value="Titin b"/>
    <property type="match status" value="1"/>
</dbReference>
<evidence type="ECO:0000256" key="11">
    <source>
        <dbReference type="ARBA" id="ARBA00023319"/>
    </source>
</evidence>
<keyword evidence="7" id="KW-0067">ATP-binding</keyword>
<feature type="domain" description="Ig-like" evidence="14">
    <location>
        <begin position="1469"/>
        <end position="1556"/>
    </location>
</feature>
<feature type="compositionally biased region" description="Basic and acidic residues" evidence="13">
    <location>
        <begin position="4628"/>
        <end position="4641"/>
    </location>
</feature>
<feature type="domain" description="Ig-like" evidence="14">
    <location>
        <begin position="104"/>
        <end position="192"/>
    </location>
</feature>
<evidence type="ECO:0000256" key="13">
    <source>
        <dbReference type="SAM" id="MobiDB-lite"/>
    </source>
</evidence>
<protein>
    <recommendedName>
        <fullName evidence="14">Ig-like domain-containing protein</fullName>
    </recommendedName>
</protein>
<dbReference type="FunFam" id="2.60.40.10:FF:001082">
    <property type="entry name" value="Titin novex-3"/>
    <property type="match status" value="1"/>
</dbReference>
<dbReference type="GO" id="GO:0060298">
    <property type="term" value="P:positive regulation of sarcomere organization"/>
    <property type="evidence" value="ECO:0007669"/>
    <property type="project" value="UniProtKB-ARBA"/>
</dbReference>
<feature type="compositionally biased region" description="Basic and acidic residues" evidence="13">
    <location>
        <begin position="3848"/>
        <end position="3861"/>
    </location>
</feature>
<dbReference type="GO" id="GO:0005634">
    <property type="term" value="C:nucleus"/>
    <property type="evidence" value="ECO:0007669"/>
    <property type="project" value="UniProtKB-SubCell"/>
</dbReference>
<feature type="domain" description="Ig-like" evidence="14">
    <location>
        <begin position="2159"/>
        <end position="2242"/>
    </location>
</feature>
<dbReference type="GO" id="GO:0005524">
    <property type="term" value="F:ATP binding"/>
    <property type="evidence" value="ECO:0007669"/>
    <property type="project" value="UniProtKB-KW"/>
</dbReference>
<dbReference type="GO" id="GO:0031674">
    <property type="term" value="C:I band"/>
    <property type="evidence" value="ECO:0007669"/>
    <property type="project" value="UniProtKB-ARBA"/>
</dbReference>
<dbReference type="CDD" id="cd00096">
    <property type="entry name" value="Ig"/>
    <property type="match status" value="3"/>
</dbReference>
<dbReference type="FunFam" id="2.60.40.10:FF:001213">
    <property type="entry name" value="titin isoform X1"/>
    <property type="match status" value="1"/>
</dbReference>
<feature type="compositionally biased region" description="Low complexity" evidence="13">
    <location>
        <begin position="4774"/>
        <end position="4789"/>
    </location>
</feature>
<feature type="compositionally biased region" description="Polar residues" evidence="13">
    <location>
        <begin position="4842"/>
        <end position="4851"/>
    </location>
</feature>
<feature type="region of interest" description="Disordered" evidence="13">
    <location>
        <begin position="235"/>
        <end position="316"/>
    </location>
</feature>
<dbReference type="PROSITE" id="PS50835">
    <property type="entry name" value="IG_LIKE"/>
    <property type="match status" value="25"/>
</dbReference>
<feature type="region of interest" description="Disordered" evidence="13">
    <location>
        <begin position="1049"/>
        <end position="1076"/>
    </location>
</feature>
<dbReference type="SMART" id="SM00409">
    <property type="entry name" value="IG"/>
    <property type="match status" value="31"/>
</dbReference>
<dbReference type="FunFam" id="2.60.40.10:FF:000629">
    <property type="entry name" value="Titin b"/>
    <property type="match status" value="1"/>
</dbReference>
<keyword evidence="6" id="KW-0547">Nucleotide-binding</keyword>
<dbReference type="FunFam" id="2.60.40.10:FF:001328">
    <property type="entry name" value="titin isoform X1"/>
    <property type="match status" value="1"/>
</dbReference>
<dbReference type="InterPro" id="IPR003599">
    <property type="entry name" value="Ig_sub"/>
</dbReference>
<evidence type="ECO:0000256" key="1">
    <source>
        <dbReference type="ARBA" id="ARBA00004123"/>
    </source>
</evidence>
<dbReference type="PANTHER" id="PTHR47633">
    <property type="entry name" value="IMMUNOGLOBULIN"/>
    <property type="match status" value="1"/>
</dbReference>
<feature type="domain" description="Ig-like" evidence="14">
    <location>
        <begin position="5374"/>
        <end position="5462"/>
    </location>
</feature>
<feature type="region of interest" description="Disordered" evidence="13">
    <location>
        <begin position="3689"/>
        <end position="3712"/>
    </location>
</feature>
<dbReference type="GO" id="GO:0003007">
    <property type="term" value="P:heart morphogenesis"/>
    <property type="evidence" value="ECO:0007669"/>
    <property type="project" value="UniProtKB-ARBA"/>
</dbReference>
<dbReference type="FunFam" id="2.60.40.10:FF:000659">
    <property type="entry name" value="titin isoform X1"/>
    <property type="match status" value="1"/>
</dbReference>